<dbReference type="Proteomes" id="UP000183365">
    <property type="component" value="Unassembled WGS sequence"/>
</dbReference>
<evidence type="ECO:0000313" key="1">
    <source>
        <dbReference type="EMBL" id="SGZ41215.1"/>
    </source>
</evidence>
<sequence length="529" mass="61170">MARKPAFVKKTKKAASGNNNSNLHFSNFEDYFDYGVKRETDGERFSQSDTKKSTNAFNDALNCYKVAIKLYNENPGFYSGDIKVYQNISYNYLRVKFDLLSEFKYVAGEVDIIKYIPDGDINKELKDFLSQDDLDLLDGLRNDYEAHSLTLEVDISTWDFFFNYLAFLSSYIEWTFELGISDLETSLHVLQRQVQIFDQLKESGSVIFDGTYSNHQDFDDPVLAKNMEIQKDTMFLPNQYNQNFVNTMSKLDVNSLLEMDTLVLKSINTIAEMIFLNSNSNKGSLQAYHQYIETLQNCCKGITQSSLVTNSSLITSDLQEEINSNIYKETEESLFFTTTYLTFFNPDNIQLYLSDLQREFDNINPINRPVVVDLLKAIVEIVAPMRVIKNHVKKGMNLNPSQITNSLGDIDMFYQVLNMVVKFERQFIMNSNDKLKSGEISTIQIGSEYCNMAELFIEVAEIETLRSFWKRMESKLEESDASKNLRKTYLNNAYSFVVNDLGTKETKKDKYYRLYLKASIENMLSTEQT</sequence>
<protein>
    <submittedName>
        <fullName evidence="1">Uncharacterized protein</fullName>
    </submittedName>
</protein>
<evidence type="ECO:0000313" key="2">
    <source>
        <dbReference type="Proteomes" id="UP000183365"/>
    </source>
</evidence>
<dbReference type="OrthoDB" id="5328412at2759"/>
<gene>
    <name evidence="1" type="ORF">HGUI_03415</name>
</gene>
<name>A0A1L0D264_9ASCO</name>
<proteinExistence type="predicted"/>
<reference evidence="2" key="1">
    <citation type="submission" date="2016-11" db="EMBL/GenBank/DDBJ databases">
        <authorList>
            <person name="Guldener U."/>
        </authorList>
    </citation>
    <scope>NUCLEOTIDE SEQUENCE [LARGE SCALE GENOMIC DNA]</scope>
</reference>
<dbReference type="EMBL" id="FQNF01000086">
    <property type="protein sequence ID" value="SGZ41215.1"/>
    <property type="molecule type" value="Genomic_DNA"/>
</dbReference>
<keyword evidence="2" id="KW-1185">Reference proteome</keyword>
<accession>A0A1L0D264</accession>
<dbReference type="VEuPathDB" id="FungiDB:HGUI_03415"/>
<dbReference type="AlphaFoldDB" id="A0A1L0D264"/>
<organism evidence="1 2">
    <name type="scientific">Hanseniaspora guilliermondii</name>
    <dbReference type="NCBI Taxonomy" id="56406"/>
    <lineage>
        <taxon>Eukaryota</taxon>
        <taxon>Fungi</taxon>
        <taxon>Dikarya</taxon>
        <taxon>Ascomycota</taxon>
        <taxon>Saccharomycotina</taxon>
        <taxon>Saccharomycetes</taxon>
        <taxon>Saccharomycodales</taxon>
        <taxon>Saccharomycodaceae</taxon>
        <taxon>Hanseniaspora</taxon>
    </lineage>
</organism>